<dbReference type="GO" id="GO:0004252">
    <property type="term" value="F:serine-type endopeptidase activity"/>
    <property type="evidence" value="ECO:0007669"/>
    <property type="project" value="InterPro"/>
</dbReference>
<dbReference type="GeneID" id="38666625"/>
<dbReference type="InterPro" id="IPR036286">
    <property type="entry name" value="LexA/Signal_pep-like_sf"/>
</dbReference>
<evidence type="ECO:0000313" key="7">
    <source>
        <dbReference type="EMBL" id="GGT95280.1"/>
    </source>
</evidence>
<evidence type="ECO:0000256" key="4">
    <source>
        <dbReference type="ARBA" id="ARBA00023136"/>
    </source>
</evidence>
<dbReference type="Pfam" id="PF10502">
    <property type="entry name" value="Peptidase_S26"/>
    <property type="match status" value="1"/>
</dbReference>
<dbReference type="RefSeq" id="WP_268243610.1">
    <property type="nucleotide sequence ID" value="NZ_AP018553.1"/>
</dbReference>
<evidence type="ECO:0000313" key="6">
    <source>
        <dbReference type="EMBL" id="BBD72724.1"/>
    </source>
</evidence>
<reference evidence="7" key="1">
    <citation type="journal article" date="2014" name="Int. J. Syst. Evol. Microbiol.">
        <title>Complete genome sequence of Corynebacterium casei LMG S-19264T (=DSM 44701T), isolated from a smear-ripened cheese.</title>
        <authorList>
            <consortium name="US DOE Joint Genome Institute (JGI-PGF)"/>
            <person name="Walter F."/>
            <person name="Albersmeier A."/>
            <person name="Kalinowski J."/>
            <person name="Ruckert C."/>
        </authorList>
    </citation>
    <scope>NUCLEOTIDE SEQUENCE</scope>
    <source>
        <strain evidence="7">JCM 31740</strain>
    </source>
</reference>
<keyword evidence="3" id="KW-1133">Transmembrane helix</keyword>
<dbReference type="CDD" id="cd06530">
    <property type="entry name" value="S26_SPase_I"/>
    <property type="match status" value="1"/>
</dbReference>
<organism evidence="6 8">
    <name type="scientific">Sulfodiicoccus acidiphilus</name>
    <dbReference type="NCBI Taxonomy" id="1670455"/>
    <lineage>
        <taxon>Archaea</taxon>
        <taxon>Thermoproteota</taxon>
        <taxon>Thermoprotei</taxon>
        <taxon>Sulfolobales</taxon>
        <taxon>Sulfolobaceae</taxon>
        <taxon>Sulfodiicoccus</taxon>
    </lineage>
</organism>
<keyword evidence="8" id="KW-1185">Reference proteome</keyword>
<comment type="subcellular location">
    <subcellularLocation>
        <location evidence="1">Membrane</location>
    </subcellularLocation>
</comment>
<proteinExistence type="predicted"/>
<dbReference type="Proteomes" id="UP000276741">
    <property type="component" value="Chromosome"/>
</dbReference>
<feature type="domain" description="Peptidase S26" evidence="5">
    <location>
        <begin position="10"/>
        <end position="72"/>
    </location>
</feature>
<dbReference type="AlphaFoldDB" id="A0A348B3H2"/>
<dbReference type="InterPro" id="IPR019533">
    <property type="entry name" value="Peptidase_S26"/>
</dbReference>
<evidence type="ECO:0000256" key="1">
    <source>
        <dbReference type="ARBA" id="ARBA00004370"/>
    </source>
</evidence>
<name>A0A348B3H2_9CREN</name>
<dbReference type="NCBIfam" id="TIGR02228">
    <property type="entry name" value="sigpep_I_arch"/>
    <property type="match status" value="1"/>
</dbReference>
<protein>
    <submittedName>
        <fullName evidence="6">Signal peptidase I</fullName>
    </submittedName>
</protein>
<reference evidence="7" key="4">
    <citation type="submission" date="2020-09" db="EMBL/GenBank/DDBJ databases">
        <authorList>
            <person name="Sun Q."/>
            <person name="Ohkuma M."/>
        </authorList>
    </citation>
    <scope>NUCLEOTIDE SEQUENCE</scope>
    <source>
        <strain evidence="7">JCM 31740</strain>
    </source>
</reference>
<gene>
    <name evidence="7" type="ORF">GCM10007116_10940</name>
    <name evidence="6" type="ORF">HS1genome_1113</name>
</gene>
<reference evidence="6" key="3">
    <citation type="journal article" date="2019" name="BMC Res. Notes">
        <title>Complete genome sequence of the Sulfodiicoccus acidiphilus strain HS-1T, the first crenarchaeon that lacks polB3, isolated from an acidic hot spring in Ohwaku-dani, Hakone, Japan.</title>
        <authorList>
            <person name="Sakai H.D."/>
            <person name="Kurosawa N."/>
        </authorList>
    </citation>
    <scope>NUCLEOTIDE SEQUENCE</scope>
    <source>
        <strain evidence="6">HS-1</strain>
    </source>
</reference>
<dbReference type="EMBL" id="BMQS01000009">
    <property type="protein sequence ID" value="GGT95280.1"/>
    <property type="molecule type" value="Genomic_DNA"/>
</dbReference>
<evidence type="ECO:0000313" key="8">
    <source>
        <dbReference type="Proteomes" id="UP000276741"/>
    </source>
</evidence>
<dbReference type="GO" id="GO:0006465">
    <property type="term" value="P:signal peptide processing"/>
    <property type="evidence" value="ECO:0007669"/>
    <property type="project" value="InterPro"/>
</dbReference>
<accession>A0A348B3H2</accession>
<evidence type="ECO:0000259" key="5">
    <source>
        <dbReference type="Pfam" id="PF10502"/>
    </source>
</evidence>
<keyword evidence="4" id="KW-0472">Membrane</keyword>
<sequence length="142" mass="15935">MERTKKSDIAVIAVLLLIYFLMFTNVLAVASVDGVSMYPIYQNGDLVFYSPPNNVHVGDVIIYRSPYTSTYVVHMVVKENGDNYVTKGVDEITNPEPDNVLRLEPVDGIPLSRVQGVTFSIGGYELSIPYLGYLSLIFYRIF</sequence>
<dbReference type="GO" id="GO:0016020">
    <property type="term" value="C:membrane"/>
    <property type="evidence" value="ECO:0007669"/>
    <property type="project" value="UniProtKB-SubCell"/>
</dbReference>
<evidence type="ECO:0000256" key="3">
    <source>
        <dbReference type="ARBA" id="ARBA00022989"/>
    </source>
</evidence>
<dbReference type="InterPro" id="IPR001733">
    <property type="entry name" value="Peptidase_S26B"/>
</dbReference>
<evidence type="ECO:0000256" key="2">
    <source>
        <dbReference type="ARBA" id="ARBA00022692"/>
    </source>
</evidence>
<reference evidence="8" key="2">
    <citation type="submission" date="2018-04" db="EMBL/GenBank/DDBJ databases">
        <title>Complete genome sequence of Sulfodiicoccus acidiphilus strain HS-1.</title>
        <authorList>
            <person name="Sakai H.D."/>
            <person name="Kurosawa N."/>
        </authorList>
    </citation>
    <scope>NUCLEOTIDE SEQUENCE [LARGE SCALE GENOMIC DNA]</scope>
    <source>
        <strain evidence="8">HS-1</strain>
    </source>
</reference>
<dbReference type="EMBL" id="AP018553">
    <property type="protein sequence ID" value="BBD72724.1"/>
    <property type="molecule type" value="Genomic_DNA"/>
</dbReference>
<dbReference type="SUPFAM" id="SSF51306">
    <property type="entry name" value="LexA/Signal peptidase"/>
    <property type="match status" value="1"/>
</dbReference>
<dbReference type="Proteomes" id="UP000616143">
    <property type="component" value="Unassembled WGS sequence"/>
</dbReference>
<keyword evidence="2" id="KW-0812">Transmembrane</keyword>
<dbReference type="KEGG" id="sacd:HS1genome_1113"/>